<dbReference type="EMBL" id="CH473955">
    <property type="protein sequence ID" value="EDM10164.1"/>
    <property type="molecule type" value="Genomic_DNA"/>
</dbReference>
<evidence type="ECO:0000256" key="8">
    <source>
        <dbReference type="ARBA" id="ARBA00058623"/>
    </source>
</evidence>
<dbReference type="FunFam" id="3.30.160.60:FF:001304">
    <property type="entry name" value="Zinc finger protein 366"/>
    <property type="match status" value="1"/>
</dbReference>
<dbReference type="Pfam" id="PF13912">
    <property type="entry name" value="zf-C2H2_6"/>
    <property type="match status" value="1"/>
</dbReference>
<organism evidence="15 16">
    <name type="scientific">Rattus norvegicus</name>
    <name type="common">Rat</name>
    <dbReference type="NCBI Taxonomy" id="10116"/>
    <lineage>
        <taxon>Eukaryota</taxon>
        <taxon>Metazoa</taxon>
        <taxon>Chordata</taxon>
        <taxon>Craniata</taxon>
        <taxon>Vertebrata</taxon>
        <taxon>Euteleostomi</taxon>
        <taxon>Mammalia</taxon>
        <taxon>Eutheria</taxon>
        <taxon>Euarchontoglires</taxon>
        <taxon>Glires</taxon>
        <taxon>Rodentia</taxon>
        <taxon>Myomorpha</taxon>
        <taxon>Muroidea</taxon>
        <taxon>Muridae</taxon>
        <taxon>Murinae</taxon>
        <taxon>Rattus</taxon>
    </lineage>
</organism>
<protein>
    <recommendedName>
        <fullName evidence="10">Zinc finger protein 366</fullName>
    </recommendedName>
    <alternativeName>
        <fullName evidence="11">Dendritic cell-specific transcript protein</fullName>
    </alternativeName>
</protein>
<keyword evidence="4" id="KW-0677">Repeat</keyword>
<dbReference type="Proteomes" id="UP000234681">
    <property type="component" value="Chromosome 2"/>
</dbReference>
<evidence type="ECO:0000256" key="4">
    <source>
        <dbReference type="ARBA" id="ARBA00022737"/>
    </source>
</evidence>
<dbReference type="PROSITE" id="PS50157">
    <property type="entry name" value="ZINC_FINGER_C2H2_2"/>
    <property type="match status" value="6"/>
</dbReference>
<dbReference type="SMART" id="SM00355">
    <property type="entry name" value="ZnF_C2H2"/>
    <property type="match status" value="6"/>
</dbReference>
<feature type="domain" description="C2H2-type" evidence="14">
    <location>
        <begin position="60"/>
        <end position="87"/>
    </location>
</feature>
<evidence type="ECO:0000256" key="2">
    <source>
        <dbReference type="ARBA" id="ARBA00022491"/>
    </source>
</evidence>
<evidence type="ECO:0000256" key="9">
    <source>
        <dbReference type="ARBA" id="ARBA00064062"/>
    </source>
</evidence>
<dbReference type="Gene3D" id="3.30.160.60">
    <property type="entry name" value="Classic Zinc Finger"/>
    <property type="match status" value="6"/>
</dbReference>
<feature type="compositionally biased region" description="Acidic residues" evidence="13">
    <location>
        <begin position="284"/>
        <end position="299"/>
    </location>
</feature>
<comment type="function">
    <text evidence="8">Has transcriptional repression activity. Acts as a corepressor of ESR1; the function seems to involve CTBP1 and histone deacetylases.</text>
</comment>
<feature type="domain" description="C2H2-type" evidence="14">
    <location>
        <begin position="88"/>
        <end position="115"/>
    </location>
</feature>
<dbReference type="AlphaFoldDB" id="A6I556"/>
<evidence type="ECO:0000256" key="6">
    <source>
        <dbReference type="ARBA" id="ARBA00022833"/>
    </source>
</evidence>
<dbReference type="Pfam" id="PF00096">
    <property type="entry name" value="zf-C2H2"/>
    <property type="match status" value="5"/>
</dbReference>
<evidence type="ECO:0000313" key="15">
    <source>
        <dbReference type="EMBL" id="EDM10164.1"/>
    </source>
</evidence>
<accession>A6I556</accession>
<feature type="domain" description="C2H2-type" evidence="14">
    <location>
        <begin position="144"/>
        <end position="171"/>
    </location>
</feature>
<keyword evidence="7" id="KW-0539">Nucleus</keyword>
<gene>
    <name evidence="15" type="ORF">rCG_44754</name>
</gene>
<dbReference type="PROSITE" id="PS00028">
    <property type="entry name" value="ZINC_FINGER_C2H2_1"/>
    <property type="match status" value="6"/>
</dbReference>
<evidence type="ECO:0000256" key="13">
    <source>
        <dbReference type="SAM" id="MobiDB-lite"/>
    </source>
</evidence>
<dbReference type="FunFam" id="3.30.160.60:FF:000446">
    <property type="entry name" value="Zinc finger protein"/>
    <property type="match status" value="1"/>
</dbReference>
<dbReference type="FunFam" id="3.30.160.60:FF:001721">
    <property type="entry name" value="Zinc finger protein 366"/>
    <property type="match status" value="1"/>
</dbReference>
<feature type="compositionally biased region" description="Acidic residues" evidence="13">
    <location>
        <begin position="342"/>
        <end position="353"/>
    </location>
</feature>
<evidence type="ECO:0000313" key="16">
    <source>
        <dbReference type="Proteomes" id="UP000234681"/>
    </source>
</evidence>
<evidence type="ECO:0000256" key="12">
    <source>
        <dbReference type="PROSITE-ProRule" id="PRU00042"/>
    </source>
</evidence>
<comment type="subunit">
    <text evidence="9">Interacts with ESR1 and NRIP1. Interacts (via PXDLS motif) with CTBP1.</text>
</comment>
<sequence length="413" mass="47128">MPGVPQGLHPDQPPEASHDAAQRGEAAQLSRLQSGLCLPQRAQGPRGQTRQRAREHLRGYNCSECDKTFQYPSQLQNHMMKHKDIRPYICSECGMEFVQPHHLKQHSLTHKGVKEHKCGICGREFTLLANMKRHVLIHTNIRAYQCHLCYKSFVQKQTLKAHMIVHSDVKPFKCKLCGKEFNRMHNLMGHLHLHSDSKPFKCLYCPSKFTLKGNLTRHMKVKHGVMERGLHSQGLGRGRLVLAQSTGALRNLEQEEPFDLSQKRSAKGPMFQSDMDSTQGCLYPEEEEEEEEEADEEDKCYDVEPYSPTLALESQQLCAPEDLSTKQEQAPKGPGEGCQDQDTPEEPQEDSSEDHESRDIDCEVRDERLSSRLLQSGGQGPSFSDYLYFKHRDEGLKELLERKMEKQAVLLGI</sequence>
<dbReference type="InterPro" id="IPR013087">
    <property type="entry name" value="Znf_C2H2_type"/>
</dbReference>
<feature type="compositionally biased region" description="Basic and acidic residues" evidence="13">
    <location>
        <begin position="354"/>
        <end position="370"/>
    </location>
</feature>
<feature type="region of interest" description="Disordered" evidence="13">
    <location>
        <begin position="321"/>
        <end position="386"/>
    </location>
</feature>
<dbReference type="GO" id="GO:0005634">
    <property type="term" value="C:nucleus"/>
    <property type="evidence" value="ECO:0007669"/>
    <property type="project" value="UniProtKB-SubCell"/>
</dbReference>
<proteinExistence type="predicted"/>
<dbReference type="SUPFAM" id="SSF57667">
    <property type="entry name" value="beta-beta-alpha zinc fingers"/>
    <property type="match status" value="3"/>
</dbReference>
<evidence type="ECO:0000256" key="3">
    <source>
        <dbReference type="ARBA" id="ARBA00022723"/>
    </source>
</evidence>
<dbReference type="FunFam" id="3.30.160.60:FF:000182">
    <property type="entry name" value="zinc finger protein 366"/>
    <property type="match status" value="1"/>
</dbReference>
<evidence type="ECO:0000259" key="14">
    <source>
        <dbReference type="PROSITE" id="PS50157"/>
    </source>
</evidence>
<dbReference type="GO" id="GO:0008270">
    <property type="term" value="F:zinc ion binding"/>
    <property type="evidence" value="ECO:0007669"/>
    <property type="project" value="UniProtKB-KW"/>
</dbReference>
<dbReference type="FunFam" id="3.30.160.60:FF:000161">
    <property type="entry name" value="Zinc finger protein 366"/>
    <property type="match status" value="1"/>
</dbReference>
<evidence type="ECO:0000256" key="11">
    <source>
        <dbReference type="ARBA" id="ARBA00079169"/>
    </source>
</evidence>
<reference evidence="16" key="1">
    <citation type="submission" date="2005-09" db="EMBL/GenBank/DDBJ databases">
        <authorList>
            <person name="Mural R.J."/>
            <person name="Li P.W."/>
            <person name="Adams M.D."/>
            <person name="Amanatides P.G."/>
            <person name="Baden-Tillson H."/>
            <person name="Barnstead M."/>
            <person name="Chin S.H."/>
            <person name="Dew I."/>
            <person name="Evans C.A."/>
            <person name="Ferriera S."/>
            <person name="Flanigan M."/>
            <person name="Fosler C."/>
            <person name="Glodek A."/>
            <person name="Gu Z."/>
            <person name="Holt R.A."/>
            <person name="Jennings D."/>
            <person name="Kraft C.L."/>
            <person name="Lu F."/>
            <person name="Nguyen T."/>
            <person name="Nusskern D.R."/>
            <person name="Pfannkoch C.M."/>
            <person name="Sitter C."/>
            <person name="Sutton G.G."/>
            <person name="Venter J.C."/>
            <person name="Wang Z."/>
            <person name="Woodage T."/>
            <person name="Zheng X.H."/>
            <person name="Zhong F."/>
        </authorList>
    </citation>
    <scope>NUCLEOTIDE SEQUENCE [LARGE SCALE GENOMIC DNA]</scope>
    <source>
        <strain>BN</strain>
        <strain evidence="16">Sprague-Dawley</strain>
    </source>
</reference>
<evidence type="ECO:0000256" key="7">
    <source>
        <dbReference type="ARBA" id="ARBA00023242"/>
    </source>
</evidence>
<dbReference type="InterPro" id="IPR050331">
    <property type="entry name" value="Zinc_finger"/>
</dbReference>
<comment type="subcellular location">
    <subcellularLocation>
        <location evidence="1">Nucleus</location>
    </subcellularLocation>
</comment>
<dbReference type="PANTHER" id="PTHR16515">
    <property type="entry name" value="PR DOMAIN ZINC FINGER PROTEIN"/>
    <property type="match status" value="1"/>
</dbReference>
<evidence type="ECO:0000256" key="1">
    <source>
        <dbReference type="ARBA" id="ARBA00004123"/>
    </source>
</evidence>
<keyword evidence="6" id="KW-0862">Zinc</keyword>
<feature type="domain" description="C2H2-type" evidence="14">
    <location>
        <begin position="200"/>
        <end position="223"/>
    </location>
</feature>
<name>A6I556_RAT</name>
<keyword evidence="2" id="KW-0678">Repressor</keyword>
<dbReference type="PANTHER" id="PTHR16515:SF49">
    <property type="entry name" value="GASTRULA ZINC FINGER PROTEIN XLCGF49.1-LIKE-RELATED"/>
    <property type="match status" value="1"/>
</dbReference>
<feature type="domain" description="C2H2-type" evidence="14">
    <location>
        <begin position="172"/>
        <end position="199"/>
    </location>
</feature>
<keyword evidence="3" id="KW-0479">Metal-binding</keyword>
<dbReference type="InterPro" id="IPR036236">
    <property type="entry name" value="Znf_C2H2_sf"/>
</dbReference>
<dbReference type="FunFam" id="3.30.160.60:FF:000203">
    <property type="entry name" value="Zinc finger protein 366"/>
    <property type="match status" value="1"/>
</dbReference>
<feature type="region of interest" description="Disordered" evidence="13">
    <location>
        <begin position="253"/>
        <end position="300"/>
    </location>
</feature>
<feature type="region of interest" description="Disordered" evidence="13">
    <location>
        <begin position="1"/>
        <end position="24"/>
    </location>
</feature>
<evidence type="ECO:0000256" key="10">
    <source>
        <dbReference type="ARBA" id="ARBA00068071"/>
    </source>
</evidence>
<keyword evidence="5 12" id="KW-0863">Zinc-finger</keyword>
<evidence type="ECO:0000256" key="5">
    <source>
        <dbReference type="ARBA" id="ARBA00022771"/>
    </source>
</evidence>
<feature type="domain" description="C2H2-type" evidence="14">
    <location>
        <begin position="116"/>
        <end position="143"/>
    </location>
</feature>